<dbReference type="KEGG" id="pgab:PGSY75_1464400"/>
<dbReference type="RefSeq" id="XP_018639698.1">
    <property type="nucleotide sequence ID" value="XM_018788326.1"/>
</dbReference>
<comment type="caution">
    <text evidence="1">The sequence shown here is derived from an EMBL/GenBank/DDBJ whole genome shotgun (WGS) entry which is preliminary data.</text>
</comment>
<proteinExistence type="predicted"/>
<gene>
    <name evidence="1" type="ORF">PGSY75_1464400</name>
</gene>
<dbReference type="EMBL" id="LVLB01000015">
    <property type="protein sequence ID" value="KYN96232.1"/>
    <property type="molecule type" value="Genomic_DNA"/>
</dbReference>
<dbReference type="Proteomes" id="UP000076004">
    <property type="component" value="Chromosome 14"/>
</dbReference>
<dbReference type="GeneID" id="29778927"/>
<feature type="non-terminal residue" evidence="1">
    <location>
        <position position="1"/>
    </location>
</feature>
<sequence length="11" mass="1234">KDALRAAEITF</sequence>
<protein>
    <submittedName>
        <fullName evidence="1">Putative zinc finger protein</fullName>
    </submittedName>
</protein>
<name>A0A151LBA7_9APIC</name>
<accession>A0A151LBA7</accession>
<evidence type="ECO:0000313" key="1">
    <source>
        <dbReference type="EMBL" id="KYN96232.1"/>
    </source>
</evidence>
<dbReference type="VEuPathDB" id="PlasmoDB:PGSY75_1464400"/>
<organism evidence="1">
    <name type="scientific">Plasmodium gaboni</name>
    <dbReference type="NCBI Taxonomy" id="647221"/>
    <lineage>
        <taxon>Eukaryota</taxon>
        <taxon>Sar</taxon>
        <taxon>Alveolata</taxon>
        <taxon>Apicomplexa</taxon>
        <taxon>Aconoidasida</taxon>
        <taxon>Haemosporida</taxon>
        <taxon>Plasmodiidae</taxon>
        <taxon>Plasmodium</taxon>
        <taxon>Plasmodium (Laverania)</taxon>
    </lineage>
</organism>
<reference evidence="1" key="1">
    <citation type="journal article" date="2016" name="Nat. Commun.">
        <title>Genomes of cryptic chimpanzee Plasmodium species reveal key evolutionary events leading to human malaria.</title>
        <authorList>
            <person name="Sundararaman S.A."/>
            <person name="Plenderleith L.J."/>
            <person name="Liu W."/>
            <person name="Loy D.E."/>
            <person name="Learn G.H."/>
            <person name="Li Y."/>
            <person name="Shaw K.S."/>
            <person name="Ayouba A."/>
            <person name="Peeters M."/>
            <person name="Speede S."/>
            <person name="Shaw G.M."/>
            <person name="Bushman F.D."/>
            <person name="Brisson D."/>
            <person name="Rayner J.C."/>
            <person name="Sharp P.M."/>
            <person name="Hahn B.H."/>
        </authorList>
    </citation>
    <scope>NUCLEOTIDE SEQUENCE [LARGE SCALE GENOMIC DNA]</scope>
    <source>
        <strain evidence="1">SY75</strain>
    </source>
</reference>